<gene>
    <name evidence="1" type="ORF">EC1118_1G1_1508g</name>
</gene>
<evidence type="ECO:0000313" key="2">
    <source>
        <dbReference type="Proteomes" id="UP000000286"/>
    </source>
</evidence>
<evidence type="ECO:0000313" key="1">
    <source>
        <dbReference type="EMBL" id="CAY79634.1"/>
    </source>
</evidence>
<protein>
    <submittedName>
        <fullName evidence="1">EC1118_1G1_1508p</fullName>
    </submittedName>
</protein>
<dbReference type="HOGENOM" id="CLU_2160373_0_0_1"/>
<sequence length="111" mass="12228">MEKNNTTKPRKIGPYFLSKVTITYWLDGCVFLSVPASEISISNIAGSIPSINCWVISTGKPLSLEILADALSKSSSWAPDLKLQEWQIISSYQYKLLFVPQCGQVLSKGST</sequence>
<reference evidence="1 2" key="1">
    <citation type="journal article" date="2009" name="Proc. Natl. Acad. Sci. U.S.A.">
        <title>Eukaryote-to-eukaryote gene transfer events revealed by the genome sequence of the wine yeast Saccharomyces cerevisiae EC1118.</title>
        <authorList>
            <person name="Novo M."/>
            <person name="Bigey F."/>
            <person name="Beyne E."/>
            <person name="Galeote V."/>
            <person name="Gavory F."/>
            <person name="Mallet S."/>
            <person name="Cambot B."/>
            <person name="Legras J.L."/>
            <person name="Wincker P."/>
            <person name="Casaregola S."/>
            <person name="Dequin S."/>
        </authorList>
    </citation>
    <scope>NUCLEOTIDE SEQUENCE [LARGE SCALE GENOMIC DNA]</scope>
    <source>
        <strain evidence="2">Lalvin EC1118 / Prise de mousse</strain>
    </source>
</reference>
<name>C8Z8B8_YEAS8</name>
<proteinExistence type="predicted"/>
<dbReference type="AlphaFoldDB" id="C8Z8B8"/>
<dbReference type="Proteomes" id="UP000000286">
    <property type="component" value="Chromosome VII"/>
</dbReference>
<organism evidence="1 2">
    <name type="scientific">Saccharomyces cerevisiae (strain Lalvin EC1118 / Prise de mousse)</name>
    <name type="common">Baker's yeast</name>
    <dbReference type="NCBI Taxonomy" id="643680"/>
    <lineage>
        <taxon>Eukaryota</taxon>
        <taxon>Fungi</taxon>
        <taxon>Dikarya</taxon>
        <taxon>Ascomycota</taxon>
        <taxon>Saccharomycotina</taxon>
        <taxon>Saccharomycetes</taxon>
        <taxon>Saccharomycetales</taxon>
        <taxon>Saccharomycetaceae</taxon>
        <taxon>Saccharomyces</taxon>
    </lineage>
</organism>
<accession>C8Z8B8</accession>
<dbReference type="EMBL" id="FN393070">
    <property type="protein sequence ID" value="CAY79634.1"/>
    <property type="molecule type" value="Genomic_DNA"/>
</dbReference>